<feature type="compositionally biased region" description="Acidic residues" evidence="1">
    <location>
        <begin position="584"/>
        <end position="594"/>
    </location>
</feature>
<reference evidence="2" key="1">
    <citation type="submission" date="2021-12" db="EMBL/GenBank/DDBJ databases">
        <title>Curvularia clavata genome.</title>
        <authorList>
            <person name="Cao Y."/>
        </authorList>
    </citation>
    <scope>NUCLEOTIDE SEQUENCE</scope>
    <source>
        <strain evidence="2">Yc1106</strain>
    </source>
</reference>
<dbReference type="EMBL" id="CP089277">
    <property type="protein sequence ID" value="USP78194.1"/>
    <property type="molecule type" value="Genomic_DNA"/>
</dbReference>
<feature type="compositionally biased region" description="Polar residues" evidence="1">
    <location>
        <begin position="738"/>
        <end position="768"/>
    </location>
</feature>
<evidence type="ECO:0000313" key="3">
    <source>
        <dbReference type="Proteomes" id="UP001056012"/>
    </source>
</evidence>
<feature type="region of interest" description="Disordered" evidence="1">
    <location>
        <begin position="581"/>
        <end position="721"/>
    </location>
</feature>
<dbReference type="VEuPathDB" id="FungiDB:yc1106_05468"/>
<dbReference type="AlphaFoldDB" id="A0A9Q8Z8W7"/>
<name>A0A9Q8Z8W7_CURCL</name>
<feature type="compositionally biased region" description="Polar residues" evidence="1">
    <location>
        <begin position="278"/>
        <end position="287"/>
    </location>
</feature>
<gene>
    <name evidence="2" type="ORF">yc1106_05468</name>
</gene>
<feature type="compositionally biased region" description="Polar residues" evidence="1">
    <location>
        <begin position="55"/>
        <end position="64"/>
    </location>
</feature>
<organism evidence="2 3">
    <name type="scientific">Curvularia clavata</name>
    <dbReference type="NCBI Taxonomy" id="95742"/>
    <lineage>
        <taxon>Eukaryota</taxon>
        <taxon>Fungi</taxon>
        <taxon>Dikarya</taxon>
        <taxon>Ascomycota</taxon>
        <taxon>Pezizomycotina</taxon>
        <taxon>Dothideomycetes</taxon>
        <taxon>Pleosporomycetidae</taxon>
        <taxon>Pleosporales</taxon>
        <taxon>Pleosporineae</taxon>
        <taxon>Pleosporaceae</taxon>
        <taxon>Curvularia</taxon>
    </lineage>
</organism>
<feature type="compositionally biased region" description="Polar residues" evidence="1">
    <location>
        <begin position="708"/>
        <end position="721"/>
    </location>
</feature>
<feature type="compositionally biased region" description="Basic residues" evidence="1">
    <location>
        <begin position="410"/>
        <end position="423"/>
    </location>
</feature>
<feature type="region of interest" description="Disordered" evidence="1">
    <location>
        <begin position="521"/>
        <end position="565"/>
    </location>
</feature>
<feature type="compositionally biased region" description="Polar residues" evidence="1">
    <location>
        <begin position="525"/>
        <end position="538"/>
    </location>
</feature>
<feature type="compositionally biased region" description="Basic residues" evidence="1">
    <location>
        <begin position="876"/>
        <end position="888"/>
    </location>
</feature>
<sequence>MAQTAMPRHRATQSQSGIGAPLYQRRQQSNAGPIELIPNPEFSFPMRDPDAASSAPAQTSSRPMSMQAYPTGRRGSMPHRRQKSISALPDFTFNPAGTPKPAKESTPPHSPNTLGVPVSPSKPAHGHKRGGSEFIGGDIRPGGAALKSTSPTKGEDVLPAPTATLRPGPPPGRRGHAHRRSGAVSSHDLTSIMSPPTPTPTGSAPNTPSEGIPFALGHKFNRSISQPSLREHRTDDDPARPPSRARVTFSDRIETIRPLSSISSETETSLSTLRGHSAANSLSSIVSGNAPAPPRAARPSLNTVQDEDRPSTAGMILDKFTSGRLNGEVPERKRPVSAVSPPLPAAPMSTPKAQAKRRSLFHKDPRQGTDSFPTLPTSASDPALSKSFEANLPSPMSENDESTKESGKSKSSRKGSHKPRKVKSWANSIITRKGKHSKKSKVRPLTPPPDVVVDGEESDESDEIDFEPNFDEDTTVTIVSPTESPALQITVDTSYASWQPRPLQRVDSDIMSPVIDLDAALGPFNTPNGSSPRTSQRGFSAHRRAMHSANGISASHRRTESAPELVPFENRSSAIANASPMADVFEEEEPEDELTIPVKQSQPRPATADPSVADTLEPRISVVEVDSKQEGPGINWTFNDALGLSRRSKSHNLDASEPPSPRAVSPAGDRSANDYQQTQELDPVQVVEDYEEPRTSSVTHSSDSTVTAQPTEDASKQRQPVMNLTLPLQQQNVMTPDTIASSFSSPDYRSSQLSFDTSRRGTATSSMTDYPVMPSPRFGEPGPEVRISTEVPSLTSSRSTMTSAMQSAFPLASPHRFGERTSSLSSDPSEIESRRRKRSSIASLSRLMGASSNSERSKLSIEQRPQSEHREPSRDSKKKKNIGSRLRKFFQNTRDPSPSKS</sequence>
<proteinExistence type="predicted"/>
<feature type="compositionally biased region" description="Polar residues" evidence="1">
    <location>
        <begin position="368"/>
        <end position="380"/>
    </location>
</feature>
<feature type="compositionally biased region" description="Low complexity" evidence="1">
    <location>
        <begin position="190"/>
        <end position="209"/>
    </location>
</feature>
<feature type="compositionally biased region" description="Basic residues" evidence="1">
    <location>
        <begin position="432"/>
        <end position="442"/>
    </location>
</feature>
<accession>A0A9Q8Z8W7</accession>
<feature type="compositionally biased region" description="Polar residues" evidence="1">
    <location>
        <begin position="890"/>
        <end position="901"/>
    </location>
</feature>
<evidence type="ECO:0000256" key="1">
    <source>
        <dbReference type="SAM" id="MobiDB-lite"/>
    </source>
</evidence>
<dbReference type="Proteomes" id="UP001056012">
    <property type="component" value="Chromosome 4"/>
</dbReference>
<feature type="compositionally biased region" description="Basic and acidic residues" evidence="1">
    <location>
        <begin position="855"/>
        <end position="875"/>
    </location>
</feature>
<feature type="compositionally biased region" description="Basic and acidic residues" evidence="1">
    <location>
        <begin position="229"/>
        <end position="239"/>
    </location>
</feature>
<feature type="compositionally biased region" description="Low complexity" evidence="1">
    <location>
        <begin position="259"/>
        <end position="273"/>
    </location>
</feature>
<feature type="compositionally biased region" description="Acidic residues" evidence="1">
    <location>
        <begin position="453"/>
        <end position="473"/>
    </location>
</feature>
<feature type="region of interest" description="Disordered" evidence="1">
    <location>
        <begin position="1"/>
        <end position="473"/>
    </location>
</feature>
<dbReference type="OrthoDB" id="5406427at2759"/>
<keyword evidence="3" id="KW-1185">Reference proteome</keyword>
<evidence type="ECO:0008006" key="4">
    <source>
        <dbReference type="Google" id="ProtNLM"/>
    </source>
</evidence>
<feature type="compositionally biased region" description="Low complexity" evidence="1">
    <location>
        <begin position="695"/>
        <end position="707"/>
    </location>
</feature>
<evidence type="ECO:0000313" key="2">
    <source>
        <dbReference type="EMBL" id="USP78194.1"/>
    </source>
</evidence>
<feature type="region of interest" description="Disordered" evidence="1">
    <location>
        <begin position="738"/>
        <end position="901"/>
    </location>
</feature>
<protein>
    <recommendedName>
        <fullName evidence="4">Cell wall proline rich protein</fullName>
    </recommendedName>
</protein>
<feature type="compositionally biased region" description="Polar residues" evidence="1">
    <location>
        <begin position="790"/>
        <end position="806"/>
    </location>
</feature>